<dbReference type="Proteomes" id="UP000553632">
    <property type="component" value="Unassembled WGS sequence"/>
</dbReference>
<feature type="region of interest" description="Disordered" evidence="1">
    <location>
        <begin position="124"/>
        <end position="144"/>
    </location>
</feature>
<accession>A0A7J6U0H9</accession>
<sequence>MEITESLNPMEAQRRRDPVRRIAESDPSRMTNTMFASKYPVGAVLYFRTDQKEVTDSQIKEHFRKLGAKDSMVVHHTHGHIYGLVGFPTAAEMKTKLGQAACSALGIWARPFSSAARGNYQRAFESRQLARRPPSSRPAMPPYSTDPDVVPEIVVKARLAGIVVDCIIDSASGFSYLSSYDLPNIPLAPLEVVRPTAARVANGVVVRIHQYISGELEVSHRHNDHIVCKCIVEVRILPCKRSLGARGLPAVLVGRDLMSKLSIRVEAHRCTCQGQLVYDSNGEDVNCITSLLESDLVCRLVETLHGSSSGPASQPSEFAVSEVQKGTALKYCEALGERLEDAVFPFREISAVTVPRCCLSALMWERISFKEIP</sequence>
<dbReference type="EMBL" id="JABANO010007234">
    <property type="protein sequence ID" value="KAF4750432.1"/>
    <property type="molecule type" value="Genomic_DNA"/>
</dbReference>
<evidence type="ECO:0000313" key="2">
    <source>
        <dbReference type="EMBL" id="KAF4750432.1"/>
    </source>
</evidence>
<evidence type="ECO:0000256" key="1">
    <source>
        <dbReference type="SAM" id="MobiDB-lite"/>
    </source>
</evidence>
<dbReference type="InterPro" id="IPR021109">
    <property type="entry name" value="Peptidase_aspartic_dom_sf"/>
</dbReference>
<dbReference type="SUPFAM" id="SSF50630">
    <property type="entry name" value="Acid proteases"/>
    <property type="match status" value="1"/>
</dbReference>
<name>A0A7J6U0H9_PEROL</name>
<organism evidence="2 3">
    <name type="scientific">Perkinsus olseni</name>
    <name type="common">Perkinsus atlanticus</name>
    <dbReference type="NCBI Taxonomy" id="32597"/>
    <lineage>
        <taxon>Eukaryota</taxon>
        <taxon>Sar</taxon>
        <taxon>Alveolata</taxon>
        <taxon>Perkinsozoa</taxon>
        <taxon>Perkinsea</taxon>
        <taxon>Perkinsida</taxon>
        <taxon>Perkinsidae</taxon>
        <taxon>Perkinsus</taxon>
    </lineage>
</organism>
<gene>
    <name evidence="2" type="ORF">FOZ63_032177</name>
</gene>
<comment type="caution">
    <text evidence="2">The sequence shown here is derived from an EMBL/GenBank/DDBJ whole genome shotgun (WGS) entry which is preliminary data.</text>
</comment>
<dbReference type="AlphaFoldDB" id="A0A7J6U0H9"/>
<proteinExistence type="predicted"/>
<evidence type="ECO:0000313" key="3">
    <source>
        <dbReference type="Proteomes" id="UP000553632"/>
    </source>
</evidence>
<protein>
    <submittedName>
        <fullName evidence="2">Uncharacterized protein</fullName>
    </submittedName>
</protein>
<reference evidence="2 3" key="1">
    <citation type="submission" date="2020-04" db="EMBL/GenBank/DDBJ databases">
        <title>Perkinsus olseni comparative genomics.</title>
        <authorList>
            <person name="Bogema D.R."/>
        </authorList>
    </citation>
    <scope>NUCLEOTIDE SEQUENCE [LARGE SCALE GENOMIC DNA]</scope>
    <source>
        <strain evidence="2 3">ATCC PRA-207</strain>
    </source>
</reference>
<keyword evidence="3" id="KW-1185">Reference proteome</keyword>